<feature type="compositionally biased region" description="Basic and acidic residues" evidence="1">
    <location>
        <begin position="173"/>
        <end position="186"/>
    </location>
</feature>
<accession>D3B8N3</accession>
<gene>
    <name evidence="3" type="ORF">PPL_04826</name>
</gene>
<reference evidence="3 4" key="1">
    <citation type="journal article" date="2011" name="Genome Res.">
        <title>Phylogeny-wide analysis of social amoeba genomes highlights ancient origins for complex intercellular communication.</title>
        <authorList>
            <person name="Heidel A.J."/>
            <person name="Lawal H.M."/>
            <person name="Felder M."/>
            <person name="Schilde C."/>
            <person name="Helps N.R."/>
            <person name="Tunggal B."/>
            <person name="Rivero F."/>
            <person name="John U."/>
            <person name="Schleicher M."/>
            <person name="Eichinger L."/>
            <person name="Platzer M."/>
            <person name="Noegel A.A."/>
            <person name="Schaap P."/>
            <person name="Gloeckner G."/>
        </authorList>
    </citation>
    <scope>NUCLEOTIDE SEQUENCE [LARGE SCALE GENOMIC DNA]</scope>
    <source>
        <strain evidence="4">ATCC 26659 / Pp 5 / PN500</strain>
    </source>
</reference>
<proteinExistence type="predicted"/>
<dbReference type="Pfam" id="PF04457">
    <property type="entry name" value="MJ1316"/>
    <property type="match status" value="1"/>
</dbReference>
<dbReference type="GeneID" id="31360313"/>
<dbReference type="InterPro" id="IPR040459">
    <property type="entry name" value="MJ1316"/>
</dbReference>
<dbReference type="AlphaFoldDB" id="D3B8N3"/>
<sequence>MVWTISKSPQPSQISRSQLRSTIQGSRLEQSMNRAYGTAGWPQQQEQQQEQLQEQQEQQEQHLSTSFPPPIVRDVRESKRRKMFDDRIEEQRQMIQQQSSTLMQQNERELFSINKVLSMSNLESNMNHLYREQMEQEEQAKANAQIMSSSPSSNYDIDEECPKKEKKVKVKPPKSEDENVLDEKKSRLPSSEEIYNRIKVRYTTIYCKSQLIYLIWLITITWEASMNTDVDDFTILYEDRFIGLMEVAFSKFELGAIPLHRVKSYKYKNNLIWDRPSRFMNFPAEFDNDN</sequence>
<dbReference type="Proteomes" id="UP000001396">
    <property type="component" value="Unassembled WGS sequence"/>
</dbReference>
<feature type="region of interest" description="Disordered" evidence="1">
    <location>
        <begin position="1"/>
        <end position="71"/>
    </location>
</feature>
<organism evidence="3 4">
    <name type="scientific">Heterostelium pallidum (strain ATCC 26659 / Pp 5 / PN500)</name>
    <name type="common">Cellular slime mold</name>
    <name type="synonym">Polysphondylium pallidum</name>
    <dbReference type="NCBI Taxonomy" id="670386"/>
    <lineage>
        <taxon>Eukaryota</taxon>
        <taxon>Amoebozoa</taxon>
        <taxon>Evosea</taxon>
        <taxon>Eumycetozoa</taxon>
        <taxon>Dictyostelia</taxon>
        <taxon>Acytosteliales</taxon>
        <taxon>Acytosteliaceae</taxon>
        <taxon>Heterostelium</taxon>
    </lineage>
</organism>
<feature type="compositionally biased region" description="Polar residues" evidence="1">
    <location>
        <begin position="1"/>
        <end position="33"/>
    </location>
</feature>
<evidence type="ECO:0000313" key="4">
    <source>
        <dbReference type="Proteomes" id="UP000001396"/>
    </source>
</evidence>
<feature type="domain" description="MJ1316 RNA cyclic group end recognition" evidence="2">
    <location>
        <begin position="220"/>
        <end position="275"/>
    </location>
</feature>
<dbReference type="RefSeq" id="XP_020434518.1">
    <property type="nucleotide sequence ID" value="XM_020575723.1"/>
</dbReference>
<comment type="caution">
    <text evidence="3">The sequence shown here is derived from an EMBL/GenBank/DDBJ whole genome shotgun (WGS) entry which is preliminary data.</text>
</comment>
<evidence type="ECO:0000256" key="1">
    <source>
        <dbReference type="SAM" id="MobiDB-lite"/>
    </source>
</evidence>
<dbReference type="EMBL" id="ADBJ01000020">
    <property type="protein sequence ID" value="EFA82401.1"/>
    <property type="molecule type" value="Genomic_DNA"/>
</dbReference>
<evidence type="ECO:0000313" key="3">
    <source>
        <dbReference type="EMBL" id="EFA82401.1"/>
    </source>
</evidence>
<protein>
    <recommendedName>
        <fullName evidence="2">MJ1316 RNA cyclic group end recognition domain-containing protein</fullName>
    </recommendedName>
</protein>
<name>D3B8N3_HETP5</name>
<dbReference type="OMA" id="LITITWE"/>
<feature type="compositionally biased region" description="Low complexity" evidence="1">
    <location>
        <begin position="43"/>
        <end position="58"/>
    </location>
</feature>
<dbReference type="InParanoid" id="D3B8N3"/>
<keyword evidence="4" id="KW-1185">Reference proteome</keyword>
<feature type="compositionally biased region" description="Polar residues" evidence="1">
    <location>
        <begin position="145"/>
        <end position="155"/>
    </location>
</feature>
<feature type="region of interest" description="Disordered" evidence="1">
    <location>
        <begin position="135"/>
        <end position="186"/>
    </location>
</feature>
<evidence type="ECO:0000259" key="2">
    <source>
        <dbReference type="Pfam" id="PF04457"/>
    </source>
</evidence>